<dbReference type="PRINTS" id="PR00634">
    <property type="entry name" value="BETALLERGEN"/>
</dbReference>
<accession>A0A5B7CCJ2</accession>
<dbReference type="Gene3D" id="3.30.530.20">
    <property type="match status" value="1"/>
</dbReference>
<dbReference type="SUPFAM" id="SSF55961">
    <property type="entry name" value="Bet v1-like"/>
    <property type="match status" value="1"/>
</dbReference>
<dbReference type="InterPro" id="IPR000916">
    <property type="entry name" value="Bet_v_I/MLP"/>
</dbReference>
<dbReference type="Pfam" id="PF00407">
    <property type="entry name" value="Bet_v_1"/>
    <property type="match status" value="1"/>
</dbReference>
<dbReference type="CDD" id="cd07816">
    <property type="entry name" value="Bet_v1-like"/>
    <property type="match status" value="1"/>
</dbReference>
<dbReference type="GO" id="GO:0005737">
    <property type="term" value="C:cytoplasm"/>
    <property type="evidence" value="ECO:0007669"/>
    <property type="project" value="TreeGrafter"/>
</dbReference>
<dbReference type="GO" id="GO:0009738">
    <property type="term" value="P:abscisic acid-activated signaling pathway"/>
    <property type="evidence" value="ECO:0007669"/>
    <property type="project" value="InterPro"/>
</dbReference>
<dbReference type="InterPro" id="IPR050279">
    <property type="entry name" value="Plant_def-hormone_signal"/>
</dbReference>
<dbReference type="GO" id="GO:0004864">
    <property type="term" value="F:protein phosphatase inhibitor activity"/>
    <property type="evidence" value="ECO:0007669"/>
    <property type="project" value="InterPro"/>
</dbReference>
<dbReference type="EMBL" id="GHES01048056">
    <property type="protein sequence ID" value="MPA78615.1"/>
    <property type="molecule type" value="Transcribed_RNA"/>
</dbReference>
<evidence type="ECO:0000256" key="1">
    <source>
        <dbReference type="ARBA" id="ARBA00009744"/>
    </source>
</evidence>
<feature type="domain" description="Bet v I/Major latex protein" evidence="2">
    <location>
        <begin position="4"/>
        <end position="154"/>
    </location>
</feature>
<name>A0A5B7CCJ2_DAVIN</name>
<dbReference type="AlphaFoldDB" id="A0A5B7CCJ2"/>
<dbReference type="PANTHER" id="PTHR31213:SF70">
    <property type="entry name" value="MAJOR ALLERGEN PRU AR 1-LIKE"/>
    <property type="match status" value="1"/>
</dbReference>
<dbReference type="GO" id="GO:0005634">
    <property type="term" value="C:nucleus"/>
    <property type="evidence" value="ECO:0007669"/>
    <property type="project" value="TreeGrafter"/>
</dbReference>
<dbReference type="InterPro" id="IPR024949">
    <property type="entry name" value="Bet_v_I_allergen"/>
</dbReference>
<reference evidence="3" key="1">
    <citation type="submission" date="2019-08" db="EMBL/GenBank/DDBJ databases">
        <title>Reference gene set and small RNA set construction with multiple tissues from Davidia involucrata Baill.</title>
        <authorList>
            <person name="Yang H."/>
            <person name="Zhou C."/>
            <person name="Li G."/>
            <person name="Wang J."/>
            <person name="Gao P."/>
            <person name="Wang M."/>
            <person name="Wang R."/>
            <person name="Zhao Y."/>
        </authorList>
    </citation>
    <scope>NUCLEOTIDE SEQUENCE</scope>
    <source>
        <tissue evidence="3">Mixed with DoveR01_LX</tissue>
    </source>
</reference>
<evidence type="ECO:0000259" key="2">
    <source>
        <dbReference type="Pfam" id="PF00407"/>
    </source>
</evidence>
<dbReference type="PANTHER" id="PTHR31213">
    <property type="entry name" value="OS08G0374000 PROTEIN-RELATED"/>
    <property type="match status" value="1"/>
</dbReference>
<dbReference type="InterPro" id="IPR023393">
    <property type="entry name" value="START-like_dom_sf"/>
</dbReference>
<proteinExistence type="inferred from homology"/>
<evidence type="ECO:0000313" key="3">
    <source>
        <dbReference type="EMBL" id="MPA78615.1"/>
    </source>
</evidence>
<comment type="similarity">
    <text evidence="1">Belongs to the BetVI family.</text>
</comment>
<protein>
    <submittedName>
        <fullName evidence="3">Putative major allergen Pru ar 1-like</fullName>
    </submittedName>
</protein>
<dbReference type="GO" id="GO:0010427">
    <property type="term" value="F:abscisic acid binding"/>
    <property type="evidence" value="ECO:0007669"/>
    <property type="project" value="InterPro"/>
</dbReference>
<gene>
    <name evidence="3" type="ORF">Din_048056</name>
</gene>
<organism evidence="3">
    <name type="scientific">Davidia involucrata</name>
    <name type="common">Dove tree</name>
    <dbReference type="NCBI Taxonomy" id="16924"/>
    <lineage>
        <taxon>Eukaryota</taxon>
        <taxon>Viridiplantae</taxon>
        <taxon>Streptophyta</taxon>
        <taxon>Embryophyta</taxon>
        <taxon>Tracheophyta</taxon>
        <taxon>Spermatophyta</taxon>
        <taxon>Magnoliopsida</taxon>
        <taxon>eudicotyledons</taxon>
        <taxon>Gunneridae</taxon>
        <taxon>Pentapetalae</taxon>
        <taxon>asterids</taxon>
        <taxon>Cornales</taxon>
        <taxon>Nyssaceae</taxon>
        <taxon>Davidia</taxon>
    </lineage>
</organism>
<sequence length="160" mass="17562">MGIITVTEEYTSPIPPARIFKALILDSDTLIPKLMPHAIKSIEVIQGDGGAGSIKQINFTEGSAFNSVKHQIDELNEETCMFNYTLIEGDALKGNLEKISYEVKFVASPDGGTISKMTSKYYTVGDVVISEEEIKAGKEKAMGMYKVVENYLIQNPDAYA</sequence>
<dbReference type="GO" id="GO:0006952">
    <property type="term" value="P:defense response"/>
    <property type="evidence" value="ECO:0007669"/>
    <property type="project" value="InterPro"/>
</dbReference>
<dbReference type="FunFam" id="3.30.530.20:FF:000007">
    <property type="entry name" value="Major pollen allergen Bet v 1-A"/>
    <property type="match status" value="1"/>
</dbReference>
<dbReference type="GO" id="GO:0038023">
    <property type="term" value="F:signaling receptor activity"/>
    <property type="evidence" value="ECO:0007669"/>
    <property type="project" value="InterPro"/>
</dbReference>